<name>A0ABP0W9J3_9BRYO</name>
<feature type="non-terminal residue" evidence="2">
    <location>
        <position position="60"/>
    </location>
</feature>
<protein>
    <submittedName>
        <fullName evidence="2">Uncharacterized protein</fullName>
    </submittedName>
</protein>
<organism evidence="2 3">
    <name type="scientific">Sphagnum jensenii</name>
    <dbReference type="NCBI Taxonomy" id="128206"/>
    <lineage>
        <taxon>Eukaryota</taxon>
        <taxon>Viridiplantae</taxon>
        <taxon>Streptophyta</taxon>
        <taxon>Embryophyta</taxon>
        <taxon>Bryophyta</taxon>
        <taxon>Sphagnophytina</taxon>
        <taxon>Sphagnopsida</taxon>
        <taxon>Sphagnales</taxon>
        <taxon>Sphagnaceae</taxon>
        <taxon>Sphagnum</taxon>
    </lineage>
</organism>
<sequence length="60" mass="6361">METEEDDNVQEPENEGDAAVKGEEKGELLGDEVKKGAQAKGDEAQCNEVKGGEGNNEPVD</sequence>
<evidence type="ECO:0000256" key="1">
    <source>
        <dbReference type="SAM" id="MobiDB-lite"/>
    </source>
</evidence>
<proteinExistence type="predicted"/>
<feature type="compositionally biased region" description="Acidic residues" evidence="1">
    <location>
        <begin position="1"/>
        <end position="16"/>
    </location>
</feature>
<accession>A0ABP0W9J3</accession>
<feature type="region of interest" description="Disordered" evidence="1">
    <location>
        <begin position="1"/>
        <end position="60"/>
    </location>
</feature>
<keyword evidence="3" id="KW-1185">Reference proteome</keyword>
<dbReference type="Proteomes" id="UP001497444">
    <property type="component" value="Chromosome 15"/>
</dbReference>
<evidence type="ECO:0000313" key="2">
    <source>
        <dbReference type="EMBL" id="CAK9262601.1"/>
    </source>
</evidence>
<evidence type="ECO:0000313" key="3">
    <source>
        <dbReference type="Proteomes" id="UP001497444"/>
    </source>
</evidence>
<reference evidence="2" key="1">
    <citation type="submission" date="2024-02" db="EMBL/GenBank/DDBJ databases">
        <authorList>
            <consortium name="ELIXIR-Norway"/>
            <consortium name="Elixir Norway"/>
        </authorList>
    </citation>
    <scope>NUCLEOTIDE SEQUENCE</scope>
</reference>
<gene>
    <name evidence="2" type="ORF">CSSPJE1EN1_LOCUS8079</name>
</gene>
<dbReference type="EMBL" id="OZ020110">
    <property type="protein sequence ID" value="CAK9262601.1"/>
    <property type="molecule type" value="Genomic_DNA"/>
</dbReference>
<feature type="compositionally biased region" description="Basic and acidic residues" evidence="1">
    <location>
        <begin position="18"/>
        <end position="43"/>
    </location>
</feature>